<protein>
    <submittedName>
        <fullName evidence="2">Zinc ribbon domain-containing protein</fullName>
    </submittedName>
</protein>
<dbReference type="InterPro" id="IPR025874">
    <property type="entry name" value="DZR"/>
</dbReference>
<dbReference type="AlphaFoldDB" id="A0A9D2M8R0"/>
<proteinExistence type="predicted"/>
<sequence>MSFLDQLGKKLSDTGQEAATKARNFAEVTRINGLISDTERRISRLYGEIGQSYYERHKDDPAAEEAERISAILSAYGEIAQYQEQIKQIKGVDQCPSCGAEVAAGSAFCNACGARIVRSAPQSAPTGGRTCPQCHAAIGNDDLFCNVCGAKLPPVGGQEG</sequence>
<dbReference type="Pfam" id="PF12773">
    <property type="entry name" value="DZR"/>
    <property type="match status" value="1"/>
</dbReference>
<dbReference type="Proteomes" id="UP000824208">
    <property type="component" value="Unassembled WGS sequence"/>
</dbReference>
<accession>A0A9D2M8R0</accession>
<evidence type="ECO:0000259" key="1">
    <source>
        <dbReference type="Pfam" id="PF12773"/>
    </source>
</evidence>
<name>A0A9D2M8R0_9FIRM</name>
<dbReference type="EMBL" id="DWYC01000012">
    <property type="protein sequence ID" value="HJB56117.1"/>
    <property type="molecule type" value="Genomic_DNA"/>
</dbReference>
<organism evidence="2 3">
    <name type="scientific">Candidatus Flavonifractor intestinipullorum</name>
    <dbReference type="NCBI Taxonomy" id="2838587"/>
    <lineage>
        <taxon>Bacteria</taxon>
        <taxon>Bacillati</taxon>
        <taxon>Bacillota</taxon>
        <taxon>Clostridia</taxon>
        <taxon>Eubacteriales</taxon>
        <taxon>Oscillospiraceae</taxon>
        <taxon>Flavonifractor</taxon>
    </lineage>
</organism>
<evidence type="ECO:0000313" key="3">
    <source>
        <dbReference type="Proteomes" id="UP000824208"/>
    </source>
</evidence>
<gene>
    <name evidence="2" type="ORF">H9714_01040</name>
</gene>
<evidence type="ECO:0000313" key="2">
    <source>
        <dbReference type="EMBL" id="HJB56117.1"/>
    </source>
</evidence>
<reference evidence="2" key="1">
    <citation type="journal article" date="2021" name="PeerJ">
        <title>Extensive microbial diversity within the chicken gut microbiome revealed by metagenomics and culture.</title>
        <authorList>
            <person name="Gilroy R."/>
            <person name="Ravi A."/>
            <person name="Getino M."/>
            <person name="Pursley I."/>
            <person name="Horton D.L."/>
            <person name="Alikhan N.F."/>
            <person name="Baker D."/>
            <person name="Gharbi K."/>
            <person name="Hall N."/>
            <person name="Watson M."/>
            <person name="Adriaenssens E.M."/>
            <person name="Foster-Nyarko E."/>
            <person name="Jarju S."/>
            <person name="Secka A."/>
            <person name="Antonio M."/>
            <person name="Oren A."/>
            <person name="Chaudhuri R.R."/>
            <person name="La Ragione R."/>
            <person name="Hildebrand F."/>
            <person name="Pallen M.J."/>
        </authorList>
    </citation>
    <scope>NUCLEOTIDE SEQUENCE</scope>
    <source>
        <strain evidence="2">CHK189-11263</strain>
    </source>
</reference>
<comment type="caution">
    <text evidence="2">The sequence shown here is derived from an EMBL/GenBank/DDBJ whole genome shotgun (WGS) entry which is preliminary data.</text>
</comment>
<feature type="domain" description="DZANK-type" evidence="1">
    <location>
        <begin position="95"/>
        <end position="149"/>
    </location>
</feature>
<reference evidence="2" key="2">
    <citation type="submission" date="2021-04" db="EMBL/GenBank/DDBJ databases">
        <authorList>
            <person name="Gilroy R."/>
        </authorList>
    </citation>
    <scope>NUCLEOTIDE SEQUENCE</scope>
    <source>
        <strain evidence="2">CHK189-11263</strain>
    </source>
</reference>